<evidence type="ECO:0000313" key="2">
    <source>
        <dbReference type="EMBL" id="BBZ08458.1"/>
    </source>
</evidence>
<reference evidence="2 3" key="1">
    <citation type="journal article" date="2019" name="Emerg. Microbes Infect.">
        <title>Comprehensive subspecies identification of 175 nontuberculous mycobacteria species based on 7547 genomic profiles.</title>
        <authorList>
            <person name="Matsumoto Y."/>
            <person name="Kinjo T."/>
            <person name="Motooka D."/>
            <person name="Nabeya D."/>
            <person name="Jung N."/>
            <person name="Uechi K."/>
            <person name="Horii T."/>
            <person name="Iida T."/>
            <person name="Fujita J."/>
            <person name="Nakamura S."/>
        </authorList>
    </citation>
    <scope>NUCLEOTIDE SEQUENCE [LARGE SCALE GENOMIC DNA]</scope>
    <source>
        <strain evidence="2 3">JCM 12405</strain>
    </source>
</reference>
<feature type="compositionally biased region" description="Basic and acidic residues" evidence="1">
    <location>
        <begin position="48"/>
        <end position="64"/>
    </location>
</feature>
<sequence length="129" mass="13542">MVFVTCRKRDSPKKTPPIGSCGLAPLGVVDLGLPTAAGRQVTAFVPPEPKHEDLTMRAPSDRQRVTPSRGAPIDVHASIVHIPGALARRRACDVGVGSVNTVMPIPPAARQLLVAGLSRGVIQIIEVTS</sequence>
<protein>
    <submittedName>
        <fullName evidence="2">Uncharacterized protein</fullName>
    </submittedName>
</protein>
<evidence type="ECO:0000313" key="3">
    <source>
        <dbReference type="Proteomes" id="UP000467201"/>
    </source>
</evidence>
<proteinExistence type="predicted"/>
<dbReference type="KEGG" id="mdr:MDOR_26270"/>
<evidence type="ECO:0000256" key="1">
    <source>
        <dbReference type="SAM" id="MobiDB-lite"/>
    </source>
</evidence>
<feature type="region of interest" description="Disordered" evidence="1">
    <location>
        <begin position="43"/>
        <end position="70"/>
    </location>
</feature>
<dbReference type="AlphaFoldDB" id="A0A7I7VY64"/>
<organism evidence="2 3">
    <name type="scientific">Mycolicibacterium doricum</name>
    <dbReference type="NCBI Taxonomy" id="126673"/>
    <lineage>
        <taxon>Bacteria</taxon>
        <taxon>Bacillati</taxon>
        <taxon>Actinomycetota</taxon>
        <taxon>Actinomycetes</taxon>
        <taxon>Mycobacteriales</taxon>
        <taxon>Mycobacteriaceae</taxon>
        <taxon>Mycolicibacterium</taxon>
    </lineage>
</organism>
<name>A0A7I7VY64_9MYCO</name>
<dbReference type="EMBL" id="AP022605">
    <property type="protein sequence ID" value="BBZ08458.1"/>
    <property type="molecule type" value="Genomic_DNA"/>
</dbReference>
<gene>
    <name evidence="2" type="ORF">MDOR_26270</name>
</gene>
<accession>A0A7I7VY64</accession>
<dbReference type="Proteomes" id="UP000467201">
    <property type="component" value="Chromosome"/>
</dbReference>